<comment type="caution">
    <text evidence="10">The sequence shown here is derived from an EMBL/GenBank/DDBJ whole genome shotgun (WGS) entry which is preliminary data.</text>
</comment>
<organism evidence="10 11">
    <name type="scientific">Actinoplanes lobatus</name>
    <dbReference type="NCBI Taxonomy" id="113568"/>
    <lineage>
        <taxon>Bacteria</taxon>
        <taxon>Bacillati</taxon>
        <taxon>Actinomycetota</taxon>
        <taxon>Actinomycetes</taxon>
        <taxon>Micromonosporales</taxon>
        <taxon>Micromonosporaceae</taxon>
        <taxon>Actinoplanes</taxon>
    </lineage>
</organism>
<keyword evidence="11" id="KW-1185">Reference proteome</keyword>
<dbReference type="InterPro" id="IPR011009">
    <property type="entry name" value="Kinase-like_dom_sf"/>
</dbReference>
<dbReference type="SMART" id="SM00220">
    <property type="entry name" value="S_TKc"/>
    <property type="match status" value="1"/>
</dbReference>
<evidence type="ECO:0000256" key="1">
    <source>
        <dbReference type="ARBA" id="ARBA00012513"/>
    </source>
</evidence>
<feature type="region of interest" description="Disordered" evidence="8">
    <location>
        <begin position="400"/>
        <end position="425"/>
    </location>
</feature>
<feature type="compositionally biased region" description="Low complexity" evidence="8">
    <location>
        <begin position="400"/>
        <end position="410"/>
    </location>
</feature>
<reference evidence="10 11" key="1">
    <citation type="submission" date="2021-01" db="EMBL/GenBank/DDBJ databases">
        <title>Whole genome shotgun sequence of Actinoplanes lobatus NBRC 12513.</title>
        <authorList>
            <person name="Komaki H."/>
            <person name="Tamura T."/>
        </authorList>
    </citation>
    <scope>NUCLEOTIDE SEQUENCE [LARGE SCALE GENOMIC DNA]</scope>
    <source>
        <strain evidence="10 11">NBRC 12513</strain>
    </source>
</reference>
<sequence length="578" mass="60691">MDMSIGPGRVVAGRYLLGRMLGRGGMGAVWQAHDTLLGREVALKEVGGSSLPSDPQVRRTLREAQAAARLRHPSIVTVYDVVTDEGAPWIVMELVDGRSLAETIAEQGRLTVRRTAEIGLSVLDALRAAHREGVAHRDVKPANILLEEGRVVLTDFGIAAIDDATALTATGQMVGSPAYLAPERINGQPATAAADMWSLGVTLYAAVTGRSPFQREDTQATLAAILNSRPEAPAYGGLLWPVIKGLLDKDPVRRLGADQARELLAKVVRAAEPEAPGAVRRRRWWPVRQTRREDAPDGLPGTLVAPSPTIAAPTVAEPVSDTSAAGTSAETDAETPPAPVFAVDQTTLSGSATPLPLYPEPSRGPGRLRKGRVWLSAAVVAVLLLAGGLLRVFWPGSGGEAATAGSSASPSVPPPPSAASAAVAPGTAATPVNPNLDSCLVGTWRSTSTQVVNHFEGVDAVFTGKGGTILRIHPDGRSVADYDRSAPLTAKIKGNSFVETLRGVQASRVETRGGKLYDSGFSGGPTYQMKRNGKSISIEVTNPTTSHTQPYICSDTSLTVYGDDKVSTDAYARVSRTP</sequence>
<dbReference type="PROSITE" id="PS50011">
    <property type="entry name" value="PROTEIN_KINASE_DOM"/>
    <property type="match status" value="1"/>
</dbReference>
<proteinExistence type="predicted"/>
<dbReference type="EMBL" id="BOMP01000064">
    <property type="protein sequence ID" value="GIE41202.1"/>
    <property type="molecule type" value="Genomic_DNA"/>
</dbReference>
<dbReference type="PROSITE" id="PS00107">
    <property type="entry name" value="PROTEIN_KINASE_ATP"/>
    <property type="match status" value="1"/>
</dbReference>
<dbReference type="EC" id="2.7.11.1" evidence="1"/>
<keyword evidence="2" id="KW-0723">Serine/threonine-protein kinase</keyword>
<evidence type="ECO:0000256" key="7">
    <source>
        <dbReference type="PROSITE-ProRule" id="PRU10141"/>
    </source>
</evidence>
<accession>A0ABQ4AJM2</accession>
<dbReference type="PANTHER" id="PTHR43289:SF6">
    <property type="entry name" value="SERINE_THREONINE-PROTEIN KINASE NEKL-3"/>
    <property type="match status" value="1"/>
</dbReference>
<dbReference type="PANTHER" id="PTHR43289">
    <property type="entry name" value="MITOGEN-ACTIVATED PROTEIN KINASE KINASE KINASE 20-RELATED"/>
    <property type="match status" value="1"/>
</dbReference>
<protein>
    <recommendedName>
        <fullName evidence="1">non-specific serine/threonine protein kinase</fullName>
        <ecNumber evidence="1">2.7.11.1</ecNumber>
    </recommendedName>
</protein>
<dbReference type="PROSITE" id="PS00108">
    <property type="entry name" value="PROTEIN_KINASE_ST"/>
    <property type="match status" value="1"/>
</dbReference>
<keyword evidence="3" id="KW-0808">Transferase</keyword>
<dbReference type="Pfam" id="PF00069">
    <property type="entry name" value="Pkinase"/>
    <property type="match status" value="1"/>
</dbReference>
<evidence type="ECO:0000313" key="11">
    <source>
        <dbReference type="Proteomes" id="UP000631312"/>
    </source>
</evidence>
<keyword evidence="6 7" id="KW-0067">ATP-binding</keyword>
<evidence type="ECO:0000259" key="9">
    <source>
        <dbReference type="PROSITE" id="PS50011"/>
    </source>
</evidence>
<gene>
    <name evidence="10" type="ORF">Alo02nite_41000</name>
</gene>
<evidence type="ECO:0000256" key="2">
    <source>
        <dbReference type="ARBA" id="ARBA00022527"/>
    </source>
</evidence>
<feature type="compositionally biased region" description="Polar residues" evidence="8">
    <location>
        <begin position="320"/>
        <end position="330"/>
    </location>
</feature>
<dbReference type="InterPro" id="IPR000719">
    <property type="entry name" value="Prot_kinase_dom"/>
</dbReference>
<dbReference type="Proteomes" id="UP000631312">
    <property type="component" value="Unassembled WGS sequence"/>
</dbReference>
<dbReference type="InterPro" id="IPR017441">
    <property type="entry name" value="Protein_kinase_ATP_BS"/>
</dbReference>
<feature type="region of interest" description="Disordered" evidence="8">
    <location>
        <begin position="312"/>
        <end position="338"/>
    </location>
</feature>
<dbReference type="Gene3D" id="3.30.200.20">
    <property type="entry name" value="Phosphorylase Kinase, domain 1"/>
    <property type="match status" value="1"/>
</dbReference>
<name>A0ABQ4AJM2_9ACTN</name>
<feature type="binding site" evidence="7">
    <location>
        <position position="44"/>
    </location>
    <ligand>
        <name>ATP</name>
        <dbReference type="ChEBI" id="CHEBI:30616"/>
    </ligand>
</feature>
<dbReference type="SUPFAM" id="SSF56112">
    <property type="entry name" value="Protein kinase-like (PK-like)"/>
    <property type="match status" value="1"/>
</dbReference>
<keyword evidence="5" id="KW-0418">Kinase</keyword>
<dbReference type="InterPro" id="IPR008271">
    <property type="entry name" value="Ser/Thr_kinase_AS"/>
</dbReference>
<dbReference type="CDD" id="cd14014">
    <property type="entry name" value="STKc_PknB_like"/>
    <property type="match status" value="1"/>
</dbReference>
<evidence type="ECO:0000256" key="8">
    <source>
        <dbReference type="SAM" id="MobiDB-lite"/>
    </source>
</evidence>
<keyword evidence="4 7" id="KW-0547">Nucleotide-binding</keyword>
<evidence type="ECO:0000256" key="4">
    <source>
        <dbReference type="ARBA" id="ARBA00022741"/>
    </source>
</evidence>
<evidence type="ECO:0000256" key="6">
    <source>
        <dbReference type="ARBA" id="ARBA00022840"/>
    </source>
</evidence>
<evidence type="ECO:0000256" key="3">
    <source>
        <dbReference type="ARBA" id="ARBA00022679"/>
    </source>
</evidence>
<evidence type="ECO:0000313" key="10">
    <source>
        <dbReference type="EMBL" id="GIE41202.1"/>
    </source>
</evidence>
<evidence type="ECO:0000256" key="5">
    <source>
        <dbReference type="ARBA" id="ARBA00022777"/>
    </source>
</evidence>
<feature type="domain" description="Protein kinase" evidence="9">
    <location>
        <begin position="15"/>
        <end position="264"/>
    </location>
</feature>
<dbReference type="Gene3D" id="1.10.510.10">
    <property type="entry name" value="Transferase(Phosphotransferase) domain 1"/>
    <property type="match status" value="1"/>
</dbReference>